<keyword evidence="3" id="KW-0732">Signal</keyword>
<dbReference type="InterPro" id="IPR029058">
    <property type="entry name" value="AB_hydrolase_fold"/>
</dbReference>
<dbReference type="Gene3D" id="3.40.50.1820">
    <property type="entry name" value="alpha/beta hydrolase"/>
    <property type="match status" value="1"/>
</dbReference>
<dbReference type="InterPro" id="IPR002921">
    <property type="entry name" value="Fungal_lipase-type"/>
</dbReference>
<dbReference type="GO" id="GO:0016787">
    <property type="term" value="F:hydrolase activity"/>
    <property type="evidence" value="ECO:0007669"/>
    <property type="project" value="UniProtKB-KW"/>
</dbReference>
<feature type="chain" id="PRO_5017983279" evidence="3">
    <location>
        <begin position="24"/>
        <end position="503"/>
    </location>
</feature>
<dbReference type="GO" id="GO:0006629">
    <property type="term" value="P:lipid metabolic process"/>
    <property type="evidence" value="ECO:0007669"/>
    <property type="project" value="InterPro"/>
</dbReference>
<protein>
    <submittedName>
        <fullName evidence="5">Alpha/beta-hydrolase</fullName>
    </submittedName>
</protein>
<dbReference type="EMBL" id="ML120399">
    <property type="protein sequence ID" value="RPA98075.1"/>
    <property type="molecule type" value="Genomic_DNA"/>
</dbReference>
<name>A0A3N4JIK0_9PEZI</name>
<evidence type="ECO:0000256" key="2">
    <source>
        <dbReference type="SAM" id="MobiDB-lite"/>
    </source>
</evidence>
<feature type="compositionally biased region" description="Polar residues" evidence="2">
    <location>
        <begin position="22"/>
        <end position="37"/>
    </location>
</feature>
<dbReference type="STRING" id="1336337.A0A3N4JIK0"/>
<evidence type="ECO:0000256" key="1">
    <source>
        <dbReference type="ARBA" id="ARBA00022801"/>
    </source>
</evidence>
<sequence>MFTHKVIWGTLLALAELISIATSNPGRDPSPSGSQKSGGMDLESQWLDDVEEAVREAHTLEPLLRAPSVSGAESPVWVDYRLSASVIASVAPGKDPNSLFPKAKEEDVTEEQLAMIKKNAERAFLAYCPEKIIGQLATSKAAVTNENLGMKAADGKTTRKEFFIVPQNSVKVIKAHYPKMWAKSAFGVTGIGALVLVDEKTKEIVVSIRGTIGIMNWITDAAIIVVSARHLCENCWMHSGFWVATREVHKTVRAEVKKLWGMPQYKDYTLTVTGHSLGGAVAYLLRAQFAVDKDFCTGNRATIDLVTFGQPKAGDRNLAIWMEKLPGKYYRVTHADDLVVSLPASFGWMSFSTGYHYVHTRNEFHIKPYPDPNCVDIPVDNWKTQHIKKMVTVDQEWFYNGGAHKVGRYGLPLPTKLSPISSHSLYLYRTNICSTKLPKPKEPPSTLLTAAKSSSLDELLVELGIDPATAPSKGIMSGSQDEWDRIIVENKDPRGVGHMSDVD</sequence>
<dbReference type="PANTHER" id="PTHR46640:SF3">
    <property type="entry name" value="LIPASE LIH1-RELATED"/>
    <property type="match status" value="1"/>
</dbReference>
<feature type="signal peptide" evidence="3">
    <location>
        <begin position="1"/>
        <end position="23"/>
    </location>
</feature>
<reference evidence="5 6" key="1">
    <citation type="journal article" date="2018" name="Nat. Ecol. Evol.">
        <title>Pezizomycetes genomes reveal the molecular basis of ectomycorrhizal truffle lifestyle.</title>
        <authorList>
            <person name="Murat C."/>
            <person name="Payen T."/>
            <person name="Noel B."/>
            <person name="Kuo A."/>
            <person name="Morin E."/>
            <person name="Chen J."/>
            <person name="Kohler A."/>
            <person name="Krizsan K."/>
            <person name="Balestrini R."/>
            <person name="Da Silva C."/>
            <person name="Montanini B."/>
            <person name="Hainaut M."/>
            <person name="Levati E."/>
            <person name="Barry K.W."/>
            <person name="Belfiori B."/>
            <person name="Cichocki N."/>
            <person name="Clum A."/>
            <person name="Dockter R.B."/>
            <person name="Fauchery L."/>
            <person name="Guy J."/>
            <person name="Iotti M."/>
            <person name="Le Tacon F."/>
            <person name="Lindquist E.A."/>
            <person name="Lipzen A."/>
            <person name="Malagnac F."/>
            <person name="Mello A."/>
            <person name="Molinier V."/>
            <person name="Miyauchi S."/>
            <person name="Poulain J."/>
            <person name="Riccioni C."/>
            <person name="Rubini A."/>
            <person name="Sitrit Y."/>
            <person name="Splivallo R."/>
            <person name="Traeger S."/>
            <person name="Wang M."/>
            <person name="Zifcakova L."/>
            <person name="Wipf D."/>
            <person name="Zambonelli A."/>
            <person name="Paolocci F."/>
            <person name="Nowrousian M."/>
            <person name="Ottonello S."/>
            <person name="Baldrian P."/>
            <person name="Spatafora J.W."/>
            <person name="Henrissat B."/>
            <person name="Nagy L.G."/>
            <person name="Aury J.M."/>
            <person name="Wincker P."/>
            <person name="Grigoriev I.V."/>
            <person name="Bonfante P."/>
            <person name="Martin F.M."/>
        </authorList>
    </citation>
    <scope>NUCLEOTIDE SEQUENCE [LARGE SCALE GENOMIC DNA]</scope>
    <source>
        <strain evidence="5 6">120613-1</strain>
    </source>
</reference>
<organism evidence="5 6">
    <name type="scientific">Choiromyces venosus 120613-1</name>
    <dbReference type="NCBI Taxonomy" id="1336337"/>
    <lineage>
        <taxon>Eukaryota</taxon>
        <taxon>Fungi</taxon>
        <taxon>Dikarya</taxon>
        <taxon>Ascomycota</taxon>
        <taxon>Pezizomycotina</taxon>
        <taxon>Pezizomycetes</taxon>
        <taxon>Pezizales</taxon>
        <taxon>Tuberaceae</taxon>
        <taxon>Choiromyces</taxon>
    </lineage>
</organism>
<gene>
    <name evidence="5" type="ORF">L873DRAFT_1068467</name>
</gene>
<dbReference type="Pfam" id="PF01764">
    <property type="entry name" value="Lipase_3"/>
    <property type="match status" value="1"/>
</dbReference>
<dbReference type="CDD" id="cd00519">
    <property type="entry name" value="Lipase_3"/>
    <property type="match status" value="1"/>
</dbReference>
<keyword evidence="1 5" id="KW-0378">Hydrolase</keyword>
<dbReference type="AlphaFoldDB" id="A0A3N4JIK0"/>
<evidence type="ECO:0000313" key="6">
    <source>
        <dbReference type="Proteomes" id="UP000276215"/>
    </source>
</evidence>
<proteinExistence type="predicted"/>
<dbReference type="InterPro" id="IPR051299">
    <property type="entry name" value="AB_hydrolase_lip/est"/>
</dbReference>
<feature type="domain" description="Fungal lipase-type" evidence="4">
    <location>
        <begin position="205"/>
        <end position="344"/>
    </location>
</feature>
<accession>A0A3N4JIK0</accession>
<dbReference type="SUPFAM" id="SSF53474">
    <property type="entry name" value="alpha/beta-Hydrolases"/>
    <property type="match status" value="1"/>
</dbReference>
<evidence type="ECO:0000313" key="5">
    <source>
        <dbReference type="EMBL" id="RPA98075.1"/>
    </source>
</evidence>
<keyword evidence="6" id="KW-1185">Reference proteome</keyword>
<dbReference type="OrthoDB" id="426718at2759"/>
<feature type="region of interest" description="Disordered" evidence="2">
    <location>
        <begin position="22"/>
        <end position="41"/>
    </location>
</feature>
<dbReference type="PANTHER" id="PTHR46640">
    <property type="entry name" value="TRIACYLGLYCEROL LIPASE, PUTATIVE (AFU_ORTHOLOGUE AFUA_6G06510)-RELATED"/>
    <property type="match status" value="1"/>
</dbReference>
<evidence type="ECO:0000256" key="3">
    <source>
        <dbReference type="SAM" id="SignalP"/>
    </source>
</evidence>
<dbReference type="Proteomes" id="UP000276215">
    <property type="component" value="Unassembled WGS sequence"/>
</dbReference>
<evidence type="ECO:0000259" key="4">
    <source>
        <dbReference type="Pfam" id="PF01764"/>
    </source>
</evidence>